<dbReference type="GO" id="GO:0006488">
    <property type="term" value="P:dolichol-linked oligosaccharide biosynthetic process"/>
    <property type="evidence" value="ECO:0007669"/>
    <property type="project" value="InterPro"/>
</dbReference>
<comment type="subcellular location">
    <subcellularLocation>
        <location evidence="1">Endoplasmic reticulum membrane</location>
        <topology evidence="1">Single-pass membrane protein</topology>
    </subcellularLocation>
</comment>
<evidence type="ECO:0000256" key="1">
    <source>
        <dbReference type="ARBA" id="ARBA00004389"/>
    </source>
</evidence>
<protein>
    <recommendedName>
        <fullName evidence="3">UDP-N-acetylglucosamine transferase subunit ALG14</fullName>
    </recommendedName>
</protein>
<dbReference type="EMBL" id="HG994580">
    <property type="protein sequence ID" value="CAF2776119.1"/>
    <property type="molecule type" value="Genomic_DNA"/>
</dbReference>
<comment type="similarity">
    <text evidence="2">Belongs to the ALG14 family.</text>
</comment>
<evidence type="ECO:0000256" key="2">
    <source>
        <dbReference type="ARBA" id="ARBA00009731"/>
    </source>
</evidence>
<keyword evidence="9" id="KW-1185">Reference proteome</keyword>
<evidence type="ECO:0000256" key="4">
    <source>
        <dbReference type="ARBA" id="ARBA00022692"/>
    </source>
</evidence>
<keyword evidence="7" id="KW-0472">Membrane</keyword>
<keyword evidence="5" id="KW-0256">Endoplasmic reticulum</keyword>
<evidence type="ECO:0000256" key="3">
    <source>
        <dbReference type="ARBA" id="ARBA00017467"/>
    </source>
</evidence>
<dbReference type="InterPro" id="IPR013969">
    <property type="entry name" value="Oligosacch_biosynth_Alg14"/>
</dbReference>
<evidence type="ECO:0000256" key="7">
    <source>
        <dbReference type="ARBA" id="ARBA00023136"/>
    </source>
</evidence>
<keyword evidence="6" id="KW-1133">Transmembrane helix</keyword>
<dbReference type="PANTHER" id="PTHR12154">
    <property type="entry name" value="GLYCOSYL TRANSFERASE-RELATED"/>
    <property type="match status" value="1"/>
</dbReference>
<proteinExistence type="inferred from homology"/>
<evidence type="ECO:0000313" key="9">
    <source>
        <dbReference type="Proteomes" id="UP000675881"/>
    </source>
</evidence>
<organism evidence="8 9">
    <name type="scientific">Lepeophtheirus salmonis</name>
    <name type="common">Salmon louse</name>
    <name type="synonym">Caligus salmonis</name>
    <dbReference type="NCBI Taxonomy" id="72036"/>
    <lineage>
        <taxon>Eukaryota</taxon>
        <taxon>Metazoa</taxon>
        <taxon>Ecdysozoa</taxon>
        <taxon>Arthropoda</taxon>
        <taxon>Crustacea</taxon>
        <taxon>Multicrustacea</taxon>
        <taxon>Hexanauplia</taxon>
        <taxon>Copepoda</taxon>
        <taxon>Siphonostomatoida</taxon>
        <taxon>Caligidae</taxon>
        <taxon>Lepeophtheirus</taxon>
    </lineage>
</organism>
<dbReference type="Gene3D" id="3.40.50.2000">
    <property type="entry name" value="Glycogen Phosphorylase B"/>
    <property type="match status" value="1"/>
</dbReference>
<dbReference type="Pfam" id="PF08660">
    <property type="entry name" value="Alg14"/>
    <property type="match status" value="1"/>
</dbReference>
<accession>A0A7R8CD00</accession>
<name>A0A7R8CD00_LEPSM</name>
<dbReference type="OrthoDB" id="17098at2759"/>
<evidence type="ECO:0000313" key="8">
    <source>
        <dbReference type="EMBL" id="CAF2776119.1"/>
    </source>
</evidence>
<dbReference type="AlphaFoldDB" id="A0A7R8CD00"/>
<keyword evidence="8" id="KW-0328">Glycosyltransferase</keyword>
<dbReference type="PANTHER" id="PTHR12154:SF4">
    <property type="entry name" value="UDP-N-ACETYLGLUCOSAMINE TRANSFERASE SUBUNIT ALG14 HOMOLOG"/>
    <property type="match status" value="1"/>
</dbReference>
<gene>
    <name evidence="8" type="ORF">LSAA_1685</name>
</gene>
<evidence type="ECO:0000256" key="5">
    <source>
        <dbReference type="ARBA" id="ARBA00022824"/>
    </source>
</evidence>
<dbReference type="GO" id="GO:0004577">
    <property type="term" value="F:N-acetylglucosaminyldiphosphodolichol N-acetylglucosaminyltransferase activity"/>
    <property type="evidence" value="ECO:0007669"/>
    <property type="project" value="TreeGrafter"/>
</dbReference>
<sequence length="137" mass="15326">MGLQSQDSDSNSIERLKVKDPEGHLIKTKRSRIVGQSYITSVFTTSAAFVSSFEILNKHKPELILCNGPGTCLPMVVLGWAYKKMGLLSSRTKIIYIESICRVKTLSLTAKLVGPFVDHTLVQWPELALRYPNTPIY</sequence>
<dbReference type="GO" id="GO:0043541">
    <property type="term" value="C:UDP-N-acetylglucosamine transferase complex"/>
    <property type="evidence" value="ECO:0007669"/>
    <property type="project" value="TreeGrafter"/>
</dbReference>
<reference evidence="8" key="1">
    <citation type="submission" date="2021-02" db="EMBL/GenBank/DDBJ databases">
        <authorList>
            <person name="Bekaert M."/>
        </authorList>
    </citation>
    <scope>NUCLEOTIDE SEQUENCE</scope>
    <source>
        <strain evidence="8">IoA-00</strain>
    </source>
</reference>
<evidence type="ECO:0000256" key="6">
    <source>
        <dbReference type="ARBA" id="ARBA00022989"/>
    </source>
</evidence>
<keyword evidence="8" id="KW-0808">Transferase</keyword>
<keyword evidence="4" id="KW-0812">Transmembrane</keyword>
<dbReference type="Proteomes" id="UP000675881">
    <property type="component" value="Chromosome 1"/>
</dbReference>